<dbReference type="GO" id="GO:0000387">
    <property type="term" value="P:spliceosomal snRNP assembly"/>
    <property type="evidence" value="ECO:0007669"/>
    <property type="project" value="TreeGrafter"/>
</dbReference>
<dbReference type="CDD" id="cd00200">
    <property type="entry name" value="WD40"/>
    <property type="match status" value="1"/>
</dbReference>
<dbReference type="STRING" id="212818.A0A0D1Z958"/>
<keyword evidence="1 7" id="KW-0853">WD repeat</keyword>
<name>A0A0D1Z958_EXOME</name>
<dbReference type="PROSITE" id="PS50294">
    <property type="entry name" value="WD_REPEATS_REGION"/>
    <property type="match status" value="3"/>
</dbReference>
<reference evidence="8 9" key="1">
    <citation type="submission" date="2015-01" db="EMBL/GenBank/DDBJ databases">
        <title>The Genome Sequence of Exophiala mesophila CBS40295.</title>
        <authorList>
            <consortium name="The Broad Institute Genomics Platform"/>
            <person name="Cuomo C."/>
            <person name="de Hoog S."/>
            <person name="Gorbushina A."/>
            <person name="Stielow B."/>
            <person name="Teixiera M."/>
            <person name="Abouelleil A."/>
            <person name="Chapman S.B."/>
            <person name="Priest M."/>
            <person name="Young S.K."/>
            <person name="Wortman J."/>
            <person name="Nusbaum C."/>
            <person name="Birren B."/>
        </authorList>
    </citation>
    <scope>NUCLEOTIDE SEQUENCE [LARGE SCALE GENOMIC DNA]</scope>
    <source>
        <strain evidence="8 9">CBS 40295</strain>
    </source>
</reference>
<evidence type="ECO:0000256" key="4">
    <source>
        <dbReference type="ARBA" id="ARBA00023187"/>
    </source>
</evidence>
<proteinExistence type="inferred from homology"/>
<dbReference type="SUPFAM" id="SSF50978">
    <property type="entry name" value="WD40 repeat-like"/>
    <property type="match status" value="1"/>
</dbReference>
<protein>
    <recommendedName>
        <fullName evidence="6">Serine-threonine kinase receptor-associated protein</fullName>
    </recommendedName>
</protein>
<dbReference type="GeneID" id="27323671"/>
<dbReference type="VEuPathDB" id="FungiDB:PV10_05826"/>
<dbReference type="SMART" id="SM00320">
    <property type="entry name" value="WD40"/>
    <property type="match status" value="7"/>
</dbReference>
<feature type="repeat" description="WD" evidence="7">
    <location>
        <begin position="257"/>
        <end position="292"/>
    </location>
</feature>
<dbReference type="InterPro" id="IPR036322">
    <property type="entry name" value="WD40_repeat_dom_sf"/>
</dbReference>
<dbReference type="EMBL" id="KN847523">
    <property type="protein sequence ID" value="KIV91267.1"/>
    <property type="molecule type" value="Genomic_DNA"/>
</dbReference>
<keyword evidence="4" id="KW-0508">mRNA splicing</keyword>
<evidence type="ECO:0000313" key="8">
    <source>
        <dbReference type="EMBL" id="KIV91267.1"/>
    </source>
</evidence>
<feature type="repeat" description="WD" evidence="7">
    <location>
        <begin position="162"/>
        <end position="203"/>
    </location>
</feature>
<dbReference type="GO" id="GO:0032797">
    <property type="term" value="C:SMN complex"/>
    <property type="evidence" value="ECO:0007669"/>
    <property type="project" value="TreeGrafter"/>
</dbReference>
<dbReference type="OMA" id="DGFYGLW"/>
<dbReference type="Pfam" id="PF00400">
    <property type="entry name" value="WD40"/>
    <property type="match status" value="5"/>
</dbReference>
<dbReference type="PANTHER" id="PTHR19877:SF13">
    <property type="entry name" value="SERINE-THREONINE KINASE RECEPTOR-ASSOCIATED PROTEIN"/>
    <property type="match status" value="1"/>
</dbReference>
<evidence type="ECO:0000256" key="7">
    <source>
        <dbReference type="PROSITE-ProRule" id="PRU00221"/>
    </source>
</evidence>
<dbReference type="PROSITE" id="PS50082">
    <property type="entry name" value="WD_REPEATS_2"/>
    <property type="match status" value="4"/>
</dbReference>
<dbReference type="PANTHER" id="PTHR19877">
    <property type="entry name" value="EUKARYOTIC TRANSLATION INITIATION FACTOR 3 SUBUNIT I"/>
    <property type="match status" value="1"/>
</dbReference>
<organism evidence="8 9">
    <name type="scientific">Exophiala mesophila</name>
    <name type="common">Black yeast-like fungus</name>
    <dbReference type="NCBI Taxonomy" id="212818"/>
    <lineage>
        <taxon>Eukaryota</taxon>
        <taxon>Fungi</taxon>
        <taxon>Dikarya</taxon>
        <taxon>Ascomycota</taxon>
        <taxon>Pezizomycotina</taxon>
        <taxon>Eurotiomycetes</taxon>
        <taxon>Chaetothyriomycetidae</taxon>
        <taxon>Chaetothyriales</taxon>
        <taxon>Herpotrichiellaceae</taxon>
        <taxon>Exophiala</taxon>
    </lineage>
</organism>
<evidence type="ECO:0000313" key="9">
    <source>
        <dbReference type="Proteomes" id="UP000054302"/>
    </source>
</evidence>
<evidence type="ECO:0000256" key="1">
    <source>
        <dbReference type="ARBA" id="ARBA00022574"/>
    </source>
</evidence>
<dbReference type="PRINTS" id="PR00320">
    <property type="entry name" value="GPROTEINBRPT"/>
</dbReference>
<keyword evidence="9" id="KW-1185">Reference proteome</keyword>
<dbReference type="InterPro" id="IPR015943">
    <property type="entry name" value="WD40/YVTN_repeat-like_dom_sf"/>
</dbReference>
<evidence type="ECO:0000256" key="5">
    <source>
        <dbReference type="ARBA" id="ARBA00038394"/>
    </source>
</evidence>
<dbReference type="RefSeq" id="XP_016222841.1">
    <property type="nucleotide sequence ID" value="XM_016370548.1"/>
</dbReference>
<dbReference type="InterPro" id="IPR001680">
    <property type="entry name" value="WD40_rpt"/>
</dbReference>
<feature type="repeat" description="WD" evidence="7">
    <location>
        <begin position="58"/>
        <end position="99"/>
    </location>
</feature>
<dbReference type="OrthoDB" id="408728at2759"/>
<dbReference type="HOGENOM" id="CLU_000288_57_6_1"/>
<dbReference type="InterPro" id="IPR020472">
    <property type="entry name" value="WD40_PAC1"/>
</dbReference>
<keyword evidence="2" id="KW-0507">mRNA processing</keyword>
<dbReference type="Proteomes" id="UP000054302">
    <property type="component" value="Unassembled WGS sequence"/>
</dbReference>
<gene>
    <name evidence="8" type="ORF">PV10_05826</name>
</gene>
<feature type="repeat" description="WD" evidence="7">
    <location>
        <begin position="293"/>
        <end position="325"/>
    </location>
</feature>
<dbReference type="GO" id="GO:0003723">
    <property type="term" value="F:RNA binding"/>
    <property type="evidence" value="ECO:0007669"/>
    <property type="project" value="TreeGrafter"/>
</dbReference>
<comment type="similarity">
    <text evidence="5">Belongs to the WD repeat STRAP family.</text>
</comment>
<accession>A0A0D1Z958</accession>
<dbReference type="Gene3D" id="2.130.10.10">
    <property type="entry name" value="YVTN repeat-like/Quinoprotein amine dehydrogenase"/>
    <property type="match status" value="1"/>
</dbReference>
<dbReference type="AlphaFoldDB" id="A0A0D1Z958"/>
<evidence type="ECO:0000256" key="3">
    <source>
        <dbReference type="ARBA" id="ARBA00022737"/>
    </source>
</evidence>
<sequence length="335" mass="36727">MSDTPRVVPLTCHGHSRPITHLSFSNIVDDDQFYLISACKDNNPMLRDGVTGDWIGTFIGHKGAVWSSRLSADAKLAATGSADFTAKIWDPQTGECKATLSHNHIVRAVAFPLQKNPQCVITGGQDKALRIFDLSRSGITSSPNASPAPTPTSITAGHEIGPGEHMGSIKSIVWNVDYNIVTTSCEDKTLRWWDLRTQRPINSFKTERDITSCELSTTRADDSDPGVLSVASGHSCFFFDAGRPGEMIKQVNFDHDVASVAIHPQSGRFVTGGGKDTWVRVWDFAEEKELEVLKGHHGPIWSIAYSPDGKIYATGSEDGTIKLWKACKEPYGLWR</sequence>
<evidence type="ECO:0000256" key="2">
    <source>
        <dbReference type="ARBA" id="ARBA00022664"/>
    </source>
</evidence>
<evidence type="ECO:0000256" key="6">
    <source>
        <dbReference type="ARBA" id="ARBA00040390"/>
    </source>
</evidence>
<keyword evidence="3" id="KW-0677">Repeat</keyword>